<evidence type="ECO:0000256" key="1">
    <source>
        <dbReference type="SAM" id="MobiDB-lite"/>
    </source>
</evidence>
<comment type="caution">
    <text evidence="2">The sequence shown here is derived from an EMBL/GenBank/DDBJ whole genome shotgun (WGS) entry which is preliminary data.</text>
</comment>
<feature type="region of interest" description="Disordered" evidence="1">
    <location>
        <begin position="22"/>
        <end position="53"/>
    </location>
</feature>
<feature type="compositionally biased region" description="Acidic residues" evidence="1">
    <location>
        <begin position="92"/>
        <end position="116"/>
    </location>
</feature>
<accession>A0ABT9ZQT3</accession>
<sequence>MASSFSPTFYIGSIRIGTVEGASSVNIGHNTNSGFKSEKKHNQGFGSVSGDSNEFKDARTLLDDADFLDMFNGSDDIPDWLKEKILASLEEGEEIDVEGEADFSNDLNETNESDDNNENKDSTLK</sequence>
<gene>
    <name evidence="2" type="ORF">J2S74_000962</name>
</gene>
<evidence type="ECO:0000313" key="3">
    <source>
        <dbReference type="Proteomes" id="UP001230005"/>
    </source>
</evidence>
<dbReference type="RefSeq" id="WP_307322451.1">
    <property type="nucleotide sequence ID" value="NZ_JAUSUG010000003.1"/>
</dbReference>
<protein>
    <submittedName>
        <fullName evidence="2">Uncharacterized protein</fullName>
    </submittedName>
</protein>
<feature type="compositionally biased region" description="Polar residues" evidence="1">
    <location>
        <begin position="22"/>
        <end position="35"/>
    </location>
</feature>
<dbReference type="Proteomes" id="UP001230005">
    <property type="component" value="Unassembled WGS sequence"/>
</dbReference>
<evidence type="ECO:0000313" key="2">
    <source>
        <dbReference type="EMBL" id="MDQ0253590.1"/>
    </source>
</evidence>
<organism evidence="2 3">
    <name type="scientific">Evansella vedderi</name>
    <dbReference type="NCBI Taxonomy" id="38282"/>
    <lineage>
        <taxon>Bacteria</taxon>
        <taxon>Bacillati</taxon>
        <taxon>Bacillota</taxon>
        <taxon>Bacilli</taxon>
        <taxon>Bacillales</taxon>
        <taxon>Bacillaceae</taxon>
        <taxon>Evansella</taxon>
    </lineage>
</organism>
<reference evidence="2 3" key="1">
    <citation type="submission" date="2023-07" db="EMBL/GenBank/DDBJ databases">
        <title>Genomic Encyclopedia of Type Strains, Phase IV (KMG-IV): sequencing the most valuable type-strain genomes for metagenomic binning, comparative biology and taxonomic classification.</title>
        <authorList>
            <person name="Goeker M."/>
        </authorList>
    </citation>
    <scope>NUCLEOTIDE SEQUENCE [LARGE SCALE GENOMIC DNA]</scope>
    <source>
        <strain evidence="2 3">DSM 9768</strain>
    </source>
</reference>
<name>A0ABT9ZQT3_9BACI</name>
<keyword evidence="3" id="KW-1185">Reference proteome</keyword>
<feature type="region of interest" description="Disordered" evidence="1">
    <location>
        <begin position="92"/>
        <end position="125"/>
    </location>
</feature>
<dbReference type="EMBL" id="JAUSUG010000003">
    <property type="protein sequence ID" value="MDQ0253590.1"/>
    <property type="molecule type" value="Genomic_DNA"/>
</dbReference>
<proteinExistence type="predicted"/>